<accession>A0ABQ1LW59</accession>
<evidence type="ECO:0000259" key="1">
    <source>
        <dbReference type="Pfam" id="PF04389"/>
    </source>
</evidence>
<dbReference type="Gene3D" id="3.40.630.10">
    <property type="entry name" value="Zn peptidases"/>
    <property type="match status" value="2"/>
</dbReference>
<dbReference type="SUPFAM" id="SSF53187">
    <property type="entry name" value="Zn-dependent exopeptidases"/>
    <property type="match status" value="1"/>
</dbReference>
<gene>
    <name evidence="2" type="ORF">GCM10011386_23600</name>
</gene>
<name>A0ABQ1LW59_9SPHI</name>
<dbReference type="Proteomes" id="UP000597338">
    <property type="component" value="Unassembled WGS sequence"/>
</dbReference>
<sequence>MNVFNHCIWIAVLLLTGCTVRQSSDRIVDTAEVKRILNTLAADDMEGRAAFSSGIERAADFIATEFDKIGLQPYAQDDYRQTFHVSRIRPTTWEVAFDGADIPLEHVIISSNSPGINWNDEPGVSLIQIQAGDDFAQRFRDASVGGKDAIVVVDTSFASLFERYRGFLMQGRINQPGQPSQPTPSVVYVLANQAPKSFRVSFTNQIEELPLFNVVGMLPGKSKPGEYVIFSAHYDHIGILQPVGQDSIANGADDDASGVSAVISLANYYKRLNNNERSLLFVAFTAEEIGLVGSNYFSKQLHADSVVAMINIEMIGKDSKFGPNSLYVTGYNQSNLAQIMQQNVQNTAFTFHPDPYPTQNLFYRSDNASLAALGVPAHTFATVQIDKDGYYHTVDDEIETLDIDNIVSSIKAIAIGAKSIVAGKDTPTRVPKLKR</sequence>
<dbReference type="RefSeq" id="WP_188750897.1">
    <property type="nucleotide sequence ID" value="NZ_BMIK01000007.1"/>
</dbReference>
<feature type="domain" description="Peptidase M28" evidence="1">
    <location>
        <begin position="213"/>
        <end position="409"/>
    </location>
</feature>
<dbReference type="InterPro" id="IPR007484">
    <property type="entry name" value="Peptidase_M28"/>
</dbReference>
<dbReference type="InterPro" id="IPR045175">
    <property type="entry name" value="M28_fam"/>
</dbReference>
<reference evidence="3" key="1">
    <citation type="journal article" date="2019" name="Int. J. Syst. Evol. Microbiol.">
        <title>The Global Catalogue of Microorganisms (GCM) 10K type strain sequencing project: providing services to taxonomists for standard genome sequencing and annotation.</title>
        <authorList>
            <consortium name="The Broad Institute Genomics Platform"/>
            <consortium name="The Broad Institute Genome Sequencing Center for Infectious Disease"/>
            <person name="Wu L."/>
            <person name="Ma J."/>
        </authorList>
    </citation>
    <scope>NUCLEOTIDE SEQUENCE [LARGE SCALE GENOMIC DNA]</scope>
    <source>
        <strain evidence="3">CGMCC 1.15342</strain>
    </source>
</reference>
<protein>
    <submittedName>
        <fullName evidence="2">Peptidase M28</fullName>
    </submittedName>
</protein>
<evidence type="ECO:0000313" key="3">
    <source>
        <dbReference type="Proteomes" id="UP000597338"/>
    </source>
</evidence>
<proteinExistence type="predicted"/>
<keyword evidence="3" id="KW-1185">Reference proteome</keyword>
<dbReference type="EMBL" id="BMIK01000007">
    <property type="protein sequence ID" value="GGC30878.1"/>
    <property type="molecule type" value="Genomic_DNA"/>
</dbReference>
<dbReference type="PANTHER" id="PTHR12147:SF26">
    <property type="entry name" value="PEPTIDASE M28 DOMAIN-CONTAINING PROTEIN"/>
    <property type="match status" value="1"/>
</dbReference>
<evidence type="ECO:0000313" key="2">
    <source>
        <dbReference type="EMBL" id="GGC30878.1"/>
    </source>
</evidence>
<dbReference type="Pfam" id="PF04389">
    <property type="entry name" value="Peptidase_M28"/>
    <property type="match status" value="1"/>
</dbReference>
<dbReference type="PANTHER" id="PTHR12147">
    <property type="entry name" value="METALLOPEPTIDASE M28 FAMILY MEMBER"/>
    <property type="match status" value="1"/>
</dbReference>
<comment type="caution">
    <text evidence="2">The sequence shown here is derived from an EMBL/GenBank/DDBJ whole genome shotgun (WGS) entry which is preliminary data.</text>
</comment>
<organism evidence="2 3">
    <name type="scientific">Parapedobacter defluvii</name>
    <dbReference type="NCBI Taxonomy" id="2045106"/>
    <lineage>
        <taxon>Bacteria</taxon>
        <taxon>Pseudomonadati</taxon>
        <taxon>Bacteroidota</taxon>
        <taxon>Sphingobacteriia</taxon>
        <taxon>Sphingobacteriales</taxon>
        <taxon>Sphingobacteriaceae</taxon>
        <taxon>Parapedobacter</taxon>
    </lineage>
</organism>